<sequence length="668" mass="76818">KSVWRLCTQSACGVALNKRINPFPDFSGGGLSFLQDFPHSRIEYRGTQKVIETEVFSMCGITGMVHLEQDLRQQELLLRKMQRTLQRRGPDQEGIFLSPQCAMAHTRLAVIDVEKGRQPMEVTAGGETYTIVYNGELYNTAELRTQLEQEGTVFQTHCDTEVLLQSYVHWGPRCVEQCNGIFAFAVWEHSARRLFLARDRIGVKPLFYAEIPNGFVFGSEIKALLQHPDVPHEIDKTGIAELLLMGPGRTAGGGVFRTIREVKPAHCGYYMQGQLHLHPYWELHAAEHTENFADTAAHVRELVTDAVRRQMISDVPIGTFLSGGLDSSLLSSLANQVMQEQGRELHTFSVDYRDNDRYFQKSHFQPTSDPTYIRAMERYLGCRHHWTVLDTPALAEALYAAVDARDLPGMVDVDSSLLLFCREIRQEVTVALSGECADELFGGYPWYRDADIRRINGFPWAQSTAYRTQFLLPEIAAEIDAQAYVQSAYARTVAAAEQLPDDSPLESRMREMMKLNLDWFMQTLLDRKDRMSMYNALEVRVPFCDYRIAEYLYNVPWEYKDWNGYEKGLLRTAMQDVLPPEVLWRKKSPYPKTHNPSYLQAVSEMLRHVVADPLSPVLQIVRKEMLERLLESEESVQWYGQLMTRPQIMAYFVQMNYWLEKYQVKVVL</sequence>
<dbReference type="GO" id="GO:0004066">
    <property type="term" value="F:asparagine synthase (glutamine-hydrolyzing) activity"/>
    <property type="evidence" value="ECO:0007669"/>
    <property type="project" value="UniProtKB-EC"/>
</dbReference>
<dbReference type="CDD" id="cd01991">
    <property type="entry name" value="Asn_synthase_B_C"/>
    <property type="match status" value="1"/>
</dbReference>
<dbReference type="SUPFAM" id="SSF56235">
    <property type="entry name" value="N-terminal nucleophile aminohydrolases (Ntn hydrolases)"/>
    <property type="match status" value="1"/>
</dbReference>
<dbReference type="STRING" id="411473.RUMCAL_02917"/>
<dbReference type="InterPro" id="IPR006426">
    <property type="entry name" value="Asn_synth_AEB"/>
</dbReference>
<evidence type="ECO:0000256" key="5">
    <source>
        <dbReference type="ARBA" id="ARBA00022840"/>
    </source>
</evidence>
<dbReference type="InterPro" id="IPR001962">
    <property type="entry name" value="Asn_synthase"/>
</dbReference>
<accession>U2LJS7</accession>
<evidence type="ECO:0000256" key="8">
    <source>
        <dbReference type="ARBA" id="ARBA00048741"/>
    </source>
</evidence>
<dbReference type="PIRSF" id="PIRSF001589">
    <property type="entry name" value="Asn_synthetase_glu-h"/>
    <property type="match status" value="1"/>
</dbReference>
<dbReference type="HOGENOM" id="CLU_410817_0_0_9"/>
<evidence type="ECO:0000256" key="7">
    <source>
        <dbReference type="ARBA" id="ARBA00022962"/>
    </source>
</evidence>
<dbReference type="Gene3D" id="3.60.20.10">
    <property type="entry name" value="Glutamine Phosphoribosylpyrophosphate, subunit 1, domain 1"/>
    <property type="match status" value="1"/>
</dbReference>
<evidence type="ECO:0000313" key="13">
    <source>
        <dbReference type="EMBL" id="ERJ89754.1"/>
    </source>
</evidence>
<evidence type="ECO:0000256" key="6">
    <source>
        <dbReference type="ARBA" id="ARBA00022888"/>
    </source>
</evidence>
<proteinExistence type="inferred from homology"/>
<reference evidence="13 14" key="1">
    <citation type="submission" date="2013-07" db="EMBL/GenBank/DDBJ databases">
        <authorList>
            <person name="Weinstock G."/>
            <person name="Sodergren E."/>
            <person name="Wylie T."/>
            <person name="Fulton L."/>
            <person name="Fulton R."/>
            <person name="Fronick C."/>
            <person name="O'Laughlin M."/>
            <person name="Godfrey J."/>
            <person name="Miner T."/>
            <person name="Herter B."/>
            <person name="Appelbaum E."/>
            <person name="Cordes M."/>
            <person name="Lek S."/>
            <person name="Wollam A."/>
            <person name="Pepin K.H."/>
            <person name="Palsikar V.B."/>
            <person name="Mitreva M."/>
            <person name="Wilson R.K."/>
        </authorList>
    </citation>
    <scope>NUCLEOTIDE SEQUENCE [LARGE SCALE GENOMIC DNA]</scope>
    <source>
        <strain evidence="13 14">ATCC 27760</strain>
    </source>
</reference>
<dbReference type="PANTHER" id="PTHR43284:SF1">
    <property type="entry name" value="ASPARAGINE SYNTHETASE"/>
    <property type="match status" value="1"/>
</dbReference>
<dbReference type="Pfam" id="PF13537">
    <property type="entry name" value="GATase_7"/>
    <property type="match status" value="1"/>
</dbReference>
<dbReference type="SUPFAM" id="SSF52402">
    <property type="entry name" value="Adenine nucleotide alpha hydrolases-like"/>
    <property type="match status" value="1"/>
</dbReference>
<organism evidence="13 14">
    <name type="scientific">Ruminococcus callidus ATCC 27760</name>
    <dbReference type="NCBI Taxonomy" id="411473"/>
    <lineage>
        <taxon>Bacteria</taxon>
        <taxon>Bacillati</taxon>
        <taxon>Bacillota</taxon>
        <taxon>Clostridia</taxon>
        <taxon>Eubacteriales</taxon>
        <taxon>Oscillospiraceae</taxon>
        <taxon>Ruminococcus</taxon>
    </lineage>
</organism>
<dbReference type="PROSITE" id="PS51278">
    <property type="entry name" value="GATASE_TYPE_2"/>
    <property type="match status" value="1"/>
</dbReference>
<feature type="domain" description="Glutamine amidotransferase type-2" evidence="12">
    <location>
        <begin position="59"/>
        <end position="248"/>
    </location>
</feature>
<dbReference type="PATRIC" id="fig|411473.3.peg.2451"/>
<comment type="catalytic activity">
    <reaction evidence="8">
        <text>L-aspartate + L-glutamine + ATP + H2O = L-asparagine + L-glutamate + AMP + diphosphate + H(+)</text>
        <dbReference type="Rhea" id="RHEA:12228"/>
        <dbReference type="ChEBI" id="CHEBI:15377"/>
        <dbReference type="ChEBI" id="CHEBI:15378"/>
        <dbReference type="ChEBI" id="CHEBI:29985"/>
        <dbReference type="ChEBI" id="CHEBI:29991"/>
        <dbReference type="ChEBI" id="CHEBI:30616"/>
        <dbReference type="ChEBI" id="CHEBI:33019"/>
        <dbReference type="ChEBI" id="CHEBI:58048"/>
        <dbReference type="ChEBI" id="CHEBI:58359"/>
        <dbReference type="ChEBI" id="CHEBI:456215"/>
        <dbReference type="EC" id="6.3.5.4"/>
    </reaction>
</comment>
<keyword evidence="14" id="KW-1185">Reference proteome</keyword>
<dbReference type="InterPro" id="IPR014729">
    <property type="entry name" value="Rossmann-like_a/b/a_fold"/>
</dbReference>
<dbReference type="InterPro" id="IPR017932">
    <property type="entry name" value="GATase_2_dom"/>
</dbReference>
<feature type="binding site" evidence="10">
    <location>
        <position position="159"/>
    </location>
    <ligand>
        <name>L-glutamine</name>
        <dbReference type="ChEBI" id="CHEBI:58359"/>
    </ligand>
</feature>
<dbReference type="GO" id="GO:0005829">
    <property type="term" value="C:cytosol"/>
    <property type="evidence" value="ECO:0007669"/>
    <property type="project" value="TreeGrafter"/>
</dbReference>
<name>U2LJS7_9FIRM</name>
<feature type="binding site" evidence="10">
    <location>
        <position position="350"/>
    </location>
    <ligand>
        <name>ATP</name>
        <dbReference type="ChEBI" id="CHEBI:30616"/>
    </ligand>
</feature>
<dbReference type="InterPro" id="IPR033738">
    <property type="entry name" value="AsnB_N"/>
</dbReference>
<evidence type="ECO:0000259" key="12">
    <source>
        <dbReference type="PROSITE" id="PS51278"/>
    </source>
</evidence>
<evidence type="ECO:0000256" key="9">
    <source>
        <dbReference type="PIRSR" id="PIRSR001589-1"/>
    </source>
</evidence>
<dbReference type="Proteomes" id="UP000016662">
    <property type="component" value="Unassembled WGS sequence"/>
</dbReference>
<evidence type="ECO:0000256" key="2">
    <source>
        <dbReference type="ARBA" id="ARBA00005752"/>
    </source>
</evidence>
<evidence type="ECO:0000256" key="4">
    <source>
        <dbReference type="ARBA" id="ARBA00022741"/>
    </source>
</evidence>
<evidence type="ECO:0000313" key="14">
    <source>
        <dbReference type="Proteomes" id="UP000016662"/>
    </source>
</evidence>
<keyword evidence="4 10" id="KW-0547">Nucleotide-binding</keyword>
<evidence type="ECO:0000256" key="10">
    <source>
        <dbReference type="PIRSR" id="PIRSR001589-2"/>
    </source>
</evidence>
<keyword evidence="6 9" id="KW-0061">Asparagine biosynthesis</keyword>
<evidence type="ECO:0000256" key="3">
    <source>
        <dbReference type="ARBA" id="ARBA00012737"/>
    </source>
</evidence>
<dbReference type="Pfam" id="PF00733">
    <property type="entry name" value="Asn_synthase"/>
    <property type="match status" value="1"/>
</dbReference>
<dbReference type="eggNOG" id="COG0367">
    <property type="taxonomic scope" value="Bacteria"/>
</dbReference>
<dbReference type="AlphaFoldDB" id="U2LJS7"/>
<feature type="non-terminal residue" evidence="13">
    <location>
        <position position="1"/>
    </location>
</feature>
<evidence type="ECO:0000256" key="1">
    <source>
        <dbReference type="ARBA" id="ARBA00005187"/>
    </source>
</evidence>
<comment type="pathway">
    <text evidence="1">Amino-acid biosynthesis; L-asparagine biosynthesis; L-asparagine from L-aspartate (L-Gln route): step 1/1.</text>
</comment>
<gene>
    <name evidence="13" type="ORF">RUMCAL_02917</name>
</gene>
<protein>
    <recommendedName>
        <fullName evidence="3">asparagine synthase (glutamine-hydrolyzing)</fullName>
        <ecNumber evidence="3">6.3.5.4</ecNumber>
    </recommendedName>
</protein>
<feature type="site" description="Important for beta-aspartyl-AMP intermediate formation" evidence="11">
    <location>
        <position position="435"/>
    </location>
</feature>
<dbReference type="PANTHER" id="PTHR43284">
    <property type="entry name" value="ASPARAGINE SYNTHETASE (GLUTAMINE-HYDROLYZING)"/>
    <property type="match status" value="1"/>
</dbReference>
<dbReference type="InterPro" id="IPR029055">
    <property type="entry name" value="Ntn_hydrolases_N"/>
</dbReference>
<dbReference type="NCBIfam" id="TIGR01536">
    <property type="entry name" value="asn_synth_AEB"/>
    <property type="match status" value="1"/>
</dbReference>
<dbReference type="CDD" id="cd00712">
    <property type="entry name" value="AsnB"/>
    <property type="match status" value="1"/>
</dbReference>
<dbReference type="GO" id="GO:0006529">
    <property type="term" value="P:asparagine biosynthetic process"/>
    <property type="evidence" value="ECO:0007669"/>
    <property type="project" value="UniProtKB-KW"/>
</dbReference>
<dbReference type="EC" id="6.3.5.4" evidence="3"/>
<dbReference type="GO" id="GO:0005524">
    <property type="term" value="F:ATP binding"/>
    <property type="evidence" value="ECO:0007669"/>
    <property type="project" value="UniProtKB-KW"/>
</dbReference>
<feature type="binding site" evidence="10">
    <location>
        <begin position="433"/>
        <end position="434"/>
    </location>
    <ligand>
        <name>ATP</name>
        <dbReference type="ChEBI" id="CHEBI:30616"/>
    </ligand>
</feature>
<dbReference type="EMBL" id="AWVF01000372">
    <property type="protein sequence ID" value="ERJ89754.1"/>
    <property type="molecule type" value="Genomic_DNA"/>
</dbReference>
<keyword evidence="9" id="KW-0028">Amino-acid biosynthesis</keyword>
<feature type="active site" description="For GATase activity" evidence="9">
    <location>
        <position position="59"/>
    </location>
</feature>
<keyword evidence="5 10" id="KW-0067">ATP-binding</keyword>
<dbReference type="Gene3D" id="3.40.50.620">
    <property type="entry name" value="HUPs"/>
    <property type="match status" value="1"/>
</dbReference>
<keyword evidence="7 9" id="KW-0315">Glutamine amidotransferase</keyword>
<evidence type="ECO:0000256" key="11">
    <source>
        <dbReference type="PIRSR" id="PIRSR001589-3"/>
    </source>
</evidence>
<comment type="caution">
    <text evidence="13">The sequence shown here is derived from an EMBL/GenBank/DDBJ whole genome shotgun (WGS) entry which is preliminary data.</text>
</comment>
<dbReference type="InterPro" id="IPR051786">
    <property type="entry name" value="ASN_synthetase/amidase"/>
</dbReference>
<comment type="similarity">
    <text evidence="2">Belongs to the asparagine synthetase family.</text>
</comment>